<dbReference type="PANTHER" id="PTHR44591:SF23">
    <property type="entry name" value="CHEY SUBFAMILY"/>
    <property type="match status" value="1"/>
</dbReference>
<dbReference type="InterPro" id="IPR011006">
    <property type="entry name" value="CheY-like_superfamily"/>
</dbReference>
<evidence type="ECO:0000259" key="3">
    <source>
        <dbReference type="PROSITE" id="PS50110"/>
    </source>
</evidence>
<dbReference type="EMBL" id="JBHULN010000001">
    <property type="protein sequence ID" value="MFD2569575.1"/>
    <property type="molecule type" value="Genomic_DNA"/>
</dbReference>
<reference evidence="5" key="1">
    <citation type="journal article" date="2019" name="Int. J. Syst. Evol. Microbiol.">
        <title>The Global Catalogue of Microorganisms (GCM) 10K type strain sequencing project: providing services to taxonomists for standard genome sequencing and annotation.</title>
        <authorList>
            <consortium name="The Broad Institute Genomics Platform"/>
            <consortium name="The Broad Institute Genome Sequencing Center for Infectious Disease"/>
            <person name="Wu L."/>
            <person name="Ma J."/>
        </authorList>
    </citation>
    <scope>NUCLEOTIDE SEQUENCE [LARGE SCALE GENOMIC DNA]</scope>
    <source>
        <strain evidence="5">KCTC 42805</strain>
    </source>
</reference>
<keyword evidence="1 2" id="KW-0597">Phosphoprotein</keyword>
<feature type="domain" description="Response regulatory" evidence="3">
    <location>
        <begin position="6"/>
        <end position="126"/>
    </location>
</feature>
<dbReference type="InterPro" id="IPR050595">
    <property type="entry name" value="Bact_response_regulator"/>
</dbReference>
<dbReference type="SUPFAM" id="SSF52172">
    <property type="entry name" value="CheY-like"/>
    <property type="match status" value="1"/>
</dbReference>
<dbReference type="Gene3D" id="3.40.50.2300">
    <property type="match status" value="1"/>
</dbReference>
<protein>
    <submittedName>
        <fullName evidence="4">PleD family two-component system response regulator</fullName>
    </submittedName>
</protein>
<evidence type="ECO:0000313" key="5">
    <source>
        <dbReference type="Proteomes" id="UP001597469"/>
    </source>
</evidence>
<dbReference type="PROSITE" id="PS50110">
    <property type="entry name" value="RESPONSE_REGULATORY"/>
    <property type="match status" value="1"/>
</dbReference>
<dbReference type="PANTHER" id="PTHR44591">
    <property type="entry name" value="STRESS RESPONSE REGULATOR PROTEIN 1"/>
    <property type="match status" value="1"/>
</dbReference>
<comment type="caution">
    <text evidence="4">The sequence shown here is derived from an EMBL/GenBank/DDBJ whole genome shotgun (WGS) entry which is preliminary data.</text>
</comment>
<evidence type="ECO:0000313" key="4">
    <source>
        <dbReference type="EMBL" id="MFD2569575.1"/>
    </source>
</evidence>
<evidence type="ECO:0000256" key="1">
    <source>
        <dbReference type="ARBA" id="ARBA00022553"/>
    </source>
</evidence>
<dbReference type="Pfam" id="PF00072">
    <property type="entry name" value="Response_reg"/>
    <property type="match status" value="1"/>
</dbReference>
<dbReference type="InterPro" id="IPR001789">
    <property type="entry name" value="Sig_transdc_resp-reg_receiver"/>
</dbReference>
<name>A0ABW5LY31_9BACT</name>
<dbReference type="RefSeq" id="WP_381518836.1">
    <property type="nucleotide sequence ID" value="NZ_JBHULN010000001.1"/>
</dbReference>
<sequence length="140" mass="16190">MTAAPLVCIVDDTADYRFLLEELFSHYLPTYSVRFFTDGRDFLNQLPFLSSLPNLVLLDQHMPILDGHETLLFLKEQSRYKKIPVVMMSADASAEEINDCFETGVNSFLRKPTDFTLLKEQLGLTCRYWLEFNLKQVEGV</sequence>
<proteinExistence type="predicted"/>
<dbReference type="SMART" id="SM00448">
    <property type="entry name" value="REC"/>
    <property type="match status" value="1"/>
</dbReference>
<gene>
    <name evidence="4" type="ORF">ACFSUS_02965</name>
</gene>
<keyword evidence="5" id="KW-1185">Reference proteome</keyword>
<accession>A0ABW5LY31</accession>
<evidence type="ECO:0000256" key="2">
    <source>
        <dbReference type="PROSITE-ProRule" id="PRU00169"/>
    </source>
</evidence>
<feature type="modified residue" description="4-aspartylphosphate" evidence="2">
    <location>
        <position position="59"/>
    </location>
</feature>
<dbReference type="Proteomes" id="UP001597469">
    <property type="component" value="Unassembled WGS sequence"/>
</dbReference>
<organism evidence="4 5">
    <name type="scientific">Spirosoma soli</name>
    <dbReference type="NCBI Taxonomy" id="1770529"/>
    <lineage>
        <taxon>Bacteria</taxon>
        <taxon>Pseudomonadati</taxon>
        <taxon>Bacteroidota</taxon>
        <taxon>Cytophagia</taxon>
        <taxon>Cytophagales</taxon>
        <taxon>Cytophagaceae</taxon>
        <taxon>Spirosoma</taxon>
    </lineage>
</organism>